<feature type="domain" description="PRD" evidence="2">
    <location>
        <begin position="121"/>
        <end position="224"/>
    </location>
</feature>
<dbReference type="InterPro" id="IPR011608">
    <property type="entry name" value="PRD"/>
</dbReference>
<dbReference type="PROSITE" id="PS51372">
    <property type="entry name" value="PRD_2"/>
    <property type="match status" value="2"/>
</dbReference>
<organism evidence="3 4">
    <name type="scientific">Catenibacterium faecis</name>
    <dbReference type="NCBI Taxonomy" id="2764323"/>
    <lineage>
        <taxon>Bacteria</taxon>
        <taxon>Bacillati</taxon>
        <taxon>Bacillota</taxon>
        <taxon>Erysipelotrichia</taxon>
        <taxon>Erysipelotrichales</taxon>
        <taxon>Coprobacillaceae</taxon>
        <taxon>Catenibacterium</taxon>
    </lineage>
</organism>
<dbReference type="PANTHER" id="PTHR30185">
    <property type="entry name" value="CRYPTIC BETA-GLUCOSIDE BGL OPERON ANTITERMINATOR"/>
    <property type="match status" value="1"/>
</dbReference>
<feature type="domain" description="PRD" evidence="2">
    <location>
        <begin position="7"/>
        <end position="115"/>
    </location>
</feature>
<evidence type="ECO:0000259" key="2">
    <source>
        <dbReference type="PROSITE" id="PS51372"/>
    </source>
</evidence>
<gene>
    <name evidence="3" type="ORF">H8909_12585</name>
</gene>
<reference evidence="3 4" key="1">
    <citation type="submission" date="2020-08" db="EMBL/GenBank/DDBJ databases">
        <authorList>
            <person name="Liu C."/>
            <person name="Sun Q."/>
        </authorList>
    </citation>
    <scope>NUCLEOTIDE SEQUENCE [LARGE SCALE GENOMIC DNA]</scope>
    <source>
        <strain evidence="3 4">NSJ-22</strain>
    </source>
</reference>
<keyword evidence="1" id="KW-0677">Repeat</keyword>
<evidence type="ECO:0000313" key="3">
    <source>
        <dbReference type="EMBL" id="MBC6011035.1"/>
    </source>
</evidence>
<evidence type="ECO:0000313" key="4">
    <source>
        <dbReference type="Proteomes" id="UP000603474"/>
    </source>
</evidence>
<dbReference type="Gene3D" id="1.10.1790.10">
    <property type="entry name" value="PRD domain"/>
    <property type="match status" value="2"/>
</dbReference>
<dbReference type="SUPFAM" id="SSF63520">
    <property type="entry name" value="PTS-regulatory domain, PRD"/>
    <property type="match status" value="2"/>
</dbReference>
<dbReference type="Proteomes" id="UP000603474">
    <property type="component" value="Unassembled WGS sequence"/>
</dbReference>
<dbReference type="EMBL" id="JACRWG010000097">
    <property type="protein sequence ID" value="MBC6011035.1"/>
    <property type="molecule type" value="Genomic_DNA"/>
</dbReference>
<dbReference type="Pfam" id="PF00874">
    <property type="entry name" value="PRD"/>
    <property type="match status" value="2"/>
</dbReference>
<accession>A0ABR7KE81</accession>
<evidence type="ECO:0000256" key="1">
    <source>
        <dbReference type="ARBA" id="ARBA00022737"/>
    </source>
</evidence>
<protein>
    <submittedName>
        <fullName evidence="3">PRD domain-containing protein</fullName>
    </submittedName>
</protein>
<dbReference type="InterPro" id="IPR036634">
    <property type="entry name" value="PRD_sf"/>
</dbReference>
<dbReference type="PANTHER" id="PTHR30185:SF13">
    <property type="entry name" value="LICABCH OPERON REGULATOR-RELATED"/>
    <property type="match status" value="1"/>
</dbReference>
<keyword evidence="4" id="KW-1185">Reference proteome</keyword>
<comment type="caution">
    <text evidence="3">The sequence shown here is derived from an EMBL/GenBank/DDBJ whole genome shotgun (WGS) entry which is preliminary data.</text>
</comment>
<name>A0ABR7KE81_9FIRM</name>
<dbReference type="InterPro" id="IPR050661">
    <property type="entry name" value="BglG_antiterminators"/>
</dbReference>
<proteinExistence type="predicted"/>
<sequence>MKKMVMELEEKFKLRKAEIFATIKKYVTEAKMDISDTVIENLSIHLALSITRELSGSYIEMSSSQIEQLKQANTYQISQLIIYDLSKKYDVKISEDDICYCAMYLSNMTLLDLDFFSECDIIDQETESITLEAVQEINNRLGLNLKKNDDFYQGLSMHFYPAIQRLKNDEQLHDNVLTDKIKTENETEYKCAMILNDVVKEHYHKSFNEDELAYIALHFGTALR</sequence>